<protein>
    <recommendedName>
        <fullName evidence="3">BFD-like [2Fe-2S] binding domain-containing protein</fullName>
    </recommendedName>
</protein>
<evidence type="ECO:0000313" key="1">
    <source>
        <dbReference type="EMBL" id="GLV14699.1"/>
    </source>
</evidence>
<dbReference type="Proteomes" id="UP001157137">
    <property type="component" value="Unassembled WGS sequence"/>
</dbReference>
<gene>
    <name evidence="1" type="ORF">Heshes_23830</name>
</gene>
<evidence type="ECO:0000313" key="2">
    <source>
        <dbReference type="Proteomes" id="UP001157137"/>
    </source>
</evidence>
<name>A0AA37UDX2_9BACL</name>
<dbReference type="EMBL" id="BSRA01000015">
    <property type="protein sequence ID" value="GLV14699.1"/>
    <property type="molecule type" value="Genomic_DNA"/>
</dbReference>
<organism evidence="1 2">
    <name type="scientific">Alicyclobacillus hesperidum</name>
    <dbReference type="NCBI Taxonomy" id="89784"/>
    <lineage>
        <taxon>Bacteria</taxon>
        <taxon>Bacillati</taxon>
        <taxon>Bacillota</taxon>
        <taxon>Bacilli</taxon>
        <taxon>Bacillales</taxon>
        <taxon>Alicyclobacillaceae</taxon>
        <taxon>Alicyclobacillus</taxon>
    </lineage>
</organism>
<dbReference type="CDD" id="cd10141">
    <property type="entry name" value="CopZ-like_Fer2_BFD-like"/>
    <property type="match status" value="1"/>
</dbReference>
<comment type="caution">
    <text evidence="1">The sequence shown here is derived from an EMBL/GenBank/DDBJ whole genome shotgun (WGS) entry which is preliminary data.</text>
</comment>
<dbReference type="Gene3D" id="1.10.10.1100">
    <property type="entry name" value="BFD-like [2Fe-2S]-binding domain"/>
    <property type="match status" value="1"/>
</dbReference>
<dbReference type="AlphaFoldDB" id="A0AA37UDX2"/>
<reference evidence="1" key="1">
    <citation type="submission" date="2023-02" db="EMBL/GenBank/DDBJ databases">
        <title>Proposal of a novel subspecies: Alicyclobacillus hesperidum subspecies aegle.</title>
        <authorList>
            <person name="Goto K."/>
            <person name="Fujii T."/>
            <person name="Yasui K."/>
            <person name="Mochida K."/>
            <person name="Kato-Tanaka Y."/>
            <person name="Morohoshi S."/>
            <person name="An S.Y."/>
            <person name="Kasai H."/>
            <person name="Yokota A."/>
        </authorList>
    </citation>
    <scope>NUCLEOTIDE SEQUENCE</scope>
    <source>
        <strain evidence="1">DSM 12766</strain>
    </source>
</reference>
<accession>A0AA37UDX2</accession>
<evidence type="ECO:0008006" key="3">
    <source>
        <dbReference type="Google" id="ProtNLM"/>
    </source>
</evidence>
<proteinExistence type="predicted"/>
<dbReference type="InterPro" id="IPR041854">
    <property type="entry name" value="BFD-like_2Fe2S-bd_dom_sf"/>
</dbReference>
<sequence>MFDKHDLKMPVFQKDGAMNVPVCYCFGWTRERIVEAIHNNQNPVQYITEQVQAERCGCEVNNPQGSCCLGNVTTFVRSIDV</sequence>